<dbReference type="EMBL" id="BRYB01001303">
    <property type="protein sequence ID" value="GMI22720.1"/>
    <property type="molecule type" value="Genomic_DNA"/>
</dbReference>
<comment type="caution">
    <text evidence="2">The sequence shown here is derived from an EMBL/GenBank/DDBJ whole genome shotgun (WGS) entry which is preliminary data.</text>
</comment>
<evidence type="ECO:0000256" key="1">
    <source>
        <dbReference type="SAM" id="MobiDB-lite"/>
    </source>
</evidence>
<gene>
    <name evidence="2" type="ORF">TeGR_g15226</name>
</gene>
<dbReference type="Proteomes" id="UP001165060">
    <property type="component" value="Unassembled WGS sequence"/>
</dbReference>
<sequence>MSQDGGANTEMGEVPLWCEEGADLPTATVEGEGGAPPRVVRLFALSPSVLERAIDLLEKLTGLGHPVTLGKFHKAFVDYFSFLDAKDDAHTQAMTKDVYDHWLSLRVKSKLPLLRRFWPVVPATDSNPHAVFRAREKEKYKLRRSRKNDVEAYNKMMVLRMDFRRIRQLMKLVVKREQVNLARAQVEEDIFNQKLADLLDTSGQPRVSAIDKEAIAKLTKLAPEEWTLGGSTQKVSGCWGEGESRQKRRKLDADGEEVEVEETRQPVPLFTDYLPGREAVVISPDDSDEPLRVVSTHLSNYVDPAALGEDRFLFKHRGRIGRGGRILIDRVFVLGSVPGEEPPPPLGADGEPPLDTGAARITHARRGDVGGGSRHNHGALMDFVVPAYNNPMVRENINEIAAAWSDDEEQEVVAEDEWIAEDMQKWGKERYVMGPF</sequence>
<name>A0ABQ6MAL5_9STRA</name>
<feature type="region of interest" description="Disordered" evidence="1">
    <location>
        <begin position="237"/>
        <end position="257"/>
    </location>
</feature>
<protein>
    <submittedName>
        <fullName evidence="2">Uncharacterized protein</fullName>
    </submittedName>
</protein>
<dbReference type="PANTHER" id="PTHR14898">
    <property type="entry name" value="ENHANCER OF POLYCOMB"/>
    <property type="match status" value="1"/>
</dbReference>
<reference evidence="2 3" key="1">
    <citation type="journal article" date="2023" name="Commun. Biol.">
        <title>Genome analysis of Parmales, the sister group of diatoms, reveals the evolutionary specialization of diatoms from phago-mixotrophs to photoautotrophs.</title>
        <authorList>
            <person name="Ban H."/>
            <person name="Sato S."/>
            <person name="Yoshikawa S."/>
            <person name="Yamada K."/>
            <person name="Nakamura Y."/>
            <person name="Ichinomiya M."/>
            <person name="Sato N."/>
            <person name="Blanc-Mathieu R."/>
            <person name="Endo H."/>
            <person name="Kuwata A."/>
            <person name="Ogata H."/>
        </authorList>
    </citation>
    <scope>NUCLEOTIDE SEQUENCE [LARGE SCALE GENOMIC DNA]</scope>
</reference>
<accession>A0ABQ6MAL5</accession>
<dbReference type="InterPro" id="IPR024943">
    <property type="entry name" value="Enhancer_polycomb"/>
</dbReference>
<keyword evidence="3" id="KW-1185">Reference proteome</keyword>
<evidence type="ECO:0000313" key="2">
    <source>
        <dbReference type="EMBL" id="GMI22720.1"/>
    </source>
</evidence>
<organism evidence="2 3">
    <name type="scientific">Tetraparma gracilis</name>
    <dbReference type="NCBI Taxonomy" id="2962635"/>
    <lineage>
        <taxon>Eukaryota</taxon>
        <taxon>Sar</taxon>
        <taxon>Stramenopiles</taxon>
        <taxon>Ochrophyta</taxon>
        <taxon>Bolidophyceae</taxon>
        <taxon>Parmales</taxon>
        <taxon>Triparmaceae</taxon>
        <taxon>Tetraparma</taxon>
    </lineage>
</organism>
<proteinExistence type="predicted"/>
<evidence type="ECO:0000313" key="3">
    <source>
        <dbReference type="Proteomes" id="UP001165060"/>
    </source>
</evidence>